<organism evidence="2 3">
    <name type="scientific">Enterocloster bolteae 90B8</name>
    <dbReference type="NCBI Taxonomy" id="997897"/>
    <lineage>
        <taxon>Bacteria</taxon>
        <taxon>Bacillati</taxon>
        <taxon>Bacillota</taxon>
        <taxon>Clostridia</taxon>
        <taxon>Lachnospirales</taxon>
        <taxon>Lachnospiraceae</taxon>
        <taxon>Enterocloster</taxon>
    </lineage>
</organism>
<evidence type="ECO:0000313" key="3">
    <source>
        <dbReference type="Proteomes" id="UP000013041"/>
    </source>
</evidence>
<feature type="compositionally biased region" description="Basic and acidic residues" evidence="1">
    <location>
        <begin position="12"/>
        <end position="24"/>
    </location>
</feature>
<name>R0BC88_9FIRM</name>
<proteinExistence type="predicted"/>
<dbReference type="Gene3D" id="3.30.1120.40">
    <property type="entry name" value="Stage V sporulation protein G"/>
    <property type="match status" value="1"/>
</dbReference>
<dbReference type="Proteomes" id="UP000013041">
    <property type="component" value="Unassembled WGS sequence"/>
</dbReference>
<accession>R0BC88</accession>
<dbReference type="AlphaFoldDB" id="R0BC88"/>
<gene>
    <name evidence="2" type="ORF">HMPREF1097_01278</name>
</gene>
<dbReference type="HOGENOM" id="CLU_103669_1_0_9"/>
<evidence type="ECO:0000256" key="1">
    <source>
        <dbReference type="SAM" id="MobiDB-lite"/>
    </source>
</evidence>
<dbReference type="InterPro" id="IPR007170">
    <property type="entry name" value="SpoVG"/>
</dbReference>
<comment type="caution">
    <text evidence="2">The sequence shown here is derived from an EMBL/GenBank/DDBJ whole genome shotgun (WGS) entry which is preliminary data.</text>
</comment>
<reference evidence="2 3" key="1">
    <citation type="submission" date="2013-01" db="EMBL/GenBank/DDBJ databases">
        <title>The Genome Sequence of Clostridium bolteae 90B8.</title>
        <authorList>
            <consortium name="The Broad Institute Genome Sequencing Platform"/>
            <person name="Earl A."/>
            <person name="Ward D."/>
            <person name="Feldgarden M."/>
            <person name="Gevers D."/>
            <person name="Courvalin P."/>
            <person name="Lambert T."/>
            <person name="Walker B."/>
            <person name="Young S.K."/>
            <person name="Zeng Q."/>
            <person name="Gargeya S."/>
            <person name="Fitzgerald M."/>
            <person name="Haas B."/>
            <person name="Abouelleil A."/>
            <person name="Alvarado L."/>
            <person name="Arachchi H.M."/>
            <person name="Berlin A.M."/>
            <person name="Chapman S.B."/>
            <person name="Dewar J."/>
            <person name="Goldberg J."/>
            <person name="Griggs A."/>
            <person name="Gujja S."/>
            <person name="Hansen M."/>
            <person name="Howarth C."/>
            <person name="Imamovic A."/>
            <person name="Larimer J."/>
            <person name="McCowan C."/>
            <person name="Murphy C."/>
            <person name="Neiman D."/>
            <person name="Pearson M."/>
            <person name="Priest M."/>
            <person name="Roberts A."/>
            <person name="Saif S."/>
            <person name="Shea T."/>
            <person name="Sisk P."/>
            <person name="Sykes S."/>
            <person name="Wortman J."/>
            <person name="Nusbaum C."/>
            <person name="Birren B."/>
        </authorList>
    </citation>
    <scope>NUCLEOTIDE SEQUENCE [LARGE SCALE GENOMIC DNA]</scope>
    <source>
        <strain evidence="2 3">90B8</strain>
    </source>
</reference>
<evidence type="ECO:0008006" key="4">
    <source>
        <dbReference type="Google" id="ProtNLM"/>
    </source>
</evidence>
<dbReference type="PATRIC" id="fig|997897.5.peg.1359"/>
<sequence length="144" mass="16472">MPETTCLVNEEEGLRENERGEEAANRSAMPMFQSVITNLHPESGVLATAEVKIGEICTIRNVKVKENDYGKEVVMPRTKMPYNTGYKDACFFESREMREQFDQSVLEAYELQMNPVYEEELEYGNSEQQDDMEPDEGEGPEMGL</sequence>
<dbReference type="InterPro" id="IPR036751">
    <property type="entry name" value="SpoVG_sf"/>
</dbReference>
<protein>
    <recommendedName>
        <fullName evidence="4">SpoVG family protein</fullName>
    </recommendedName>
</protein>
<feature type="region of interest" description="Disordered" evidence="1">
    <location>
        <begin position="1"/>
        <end position="25"/>
    </location>
</feature>
<dbReference type="EMBL" id="AGYG01000009">
    <property type="protein sequence ID" value="ENZ41902.1"/>
    <property type="molecule type" value="Genomic_DNA"/>
</dbReference>
<dbReference type="Pfam" id="PF04026">
    <property type="entry name" value="SpoVG"/>
    <property type="match status" value="1"/>
</dbReference>
<dbReference type="SUPFAM" id="SSF160537">
    <property type="entry name" value="SpoVG-like"/>
    <property type="match status" value="1"/>
</dbReference>
<evidence type="ECO:0000313" key="2">
    <source>
        <dbReference type="EMBL" id="ENZ41902.1"/>
    </source>
</evidence>
<dbReference type="RefSeq" id="WP_002571549.1">
    <property type="nucleotide sequence ID" value="NZ_KB851149.1"/>
</dbReference>
<dbReference type="GO" id="GO:0030435">
    <property type="term" value="P:sporulation resulting in formation of a cellular spore"/>
    <property type="evidence" value="ECO:0007669"/>
    <property type="project" value="InterPro"/>
</dbReference>
<feature type="region of interest" description="Disordered" evidence="1">
    <location>
        <begin position="121"/>
        <end position="144"/>
    </location>
</feature>